<feature type="domain" description="RNase H type-1" evidence="1">
    <location>
        <begin position="29"/>
        <end position="153"/>
    </location>
</feature>
<dbReference type="CDD" id="cd06222">
    <property type="entry name" value="RNase_H_like"/>
    <property type="match status" value="1"/>
</dbReference>
<name>A0AAE0B5B8_9ROSI</name>
<dbReference type="InterPro" id="IPR053151">
    <property type="entry name" value="RNase_H-like"/>
</dbReference>
<dbReference type="InterPro" id="IPR002156">
    <property type="entry name" value="RNaseH_domain"/>
</dbReference>
<dbReference type="EMBL" id="JANJYJ010000001">
    <property type="protein sequence ID" value="KAK3230293.1"/>
    <property type="molecule type" value="Genomic_DNA"/>
</dbReference>
<dbReference type="GO" id="GO:0004523">
    <property type="term" value="F:RNA-DNA hybrid ribonuclease activity"/>
    <property type="evidence" value="ECO:0007669"/>
    <property type="project" value="InterPro"/>
</dbReference>
<dbReference type="PANTHER" id="PTHR47723">
    <property type="entry name" value="OS05G0353850 PROTEIN"/>
    <property type="match status" value="1"/>
</dbReference>
<dbReference type="AlphaFoldDB" id="A0AAE0B5B8"/>
<keyword evidence="3" id="KW-1185">Reference proteome</keyword>
<dbReference type="GO" id="GO:0003676">
    <property type="term" value="F:nucleic acid binding"/>
    <property type="evidence" value="ECO:0007669"/>
    <property type="project" value="InterPro"/>
</dbReference>
<gene>
    <name evidence="2" type="ORF">Dsin_002174</name>
</gene>
<dbReference type="SUPFAM" id="SSF53098">
    <property type="entry name" value="Ribonuclease H-like"/>
    <property type="match status" value="1"/>
</dbReference>
<evidence type="ECO:0000313" key="3">
    <source>
        <dbReference type="Proteomes" id="UP001281410"/>
    </source>
</evidence>
<proteinExistence type="predicted"/>
<sequence>MKKLYIEKPVYKISNPVNWPPPPIGFKFNVDGSARGKPGLTGIRGILWDMEGKVHCLFSFLVGSKDSNMTKILAIQKACQLCALNTVLLGSNITIVSDSKVVVSWVNNNDGVGSLKHVDIIYDFRCLRNMMRGLSIEYNSRATNSLAENLAKMGSNMEGDIVVWGD</sequence>
<dbReference type="Gene3D" id="3.30.420.10">
    <property type="entry name" value="Ribonuclease H-like superfamily/Ribonuclease H"/>
    <property type="match status" value="1"/>
</dbReference>
<organism evidence="2 3">
    <name type="scientific">Dipteronia sinensis</name>
    <dbReference type="NCBI Taxonomy" id="43782"/>
    <lineage>
        <taxon>Eukaryota</taxon>
        <taxon>Viridiplantae</taxon>
        <taxon>Streptophyta</taxon>
        <taxon>Embryophyta</taxon>
        <taxon>Tracheophyta</taxon>
        <taxon>Spermatophyta</taxon>
        <taxon>Magnoliopsida</taxon>
        <taxon>eudicotyledons</taxon>
        <taxon>Gunneridae</taxon>
        <taxon>Pentapetalae</taxon>
        <taxon>rosids</taxon>
        <taxon>malvids</taxon>
        <taxon>Sapindales</taxon>
        <taxon>Sapindaceae</taxon>
        <taxon>Hippocastanoideae</taxon>
        <taxon>Acereae</taxon>
        <taxon>Dipteronia</taxon>
    </lineage>
</organism>
<evidence type="ECO:0000313" key="2">
    <source>
        <dbReference type="EMBL" id="KAK3230293.1"/>
    </source>
</evidence>
<dbReference type="Pfam" id="PF13456">
    <property type="entry name" value="RVT_3"/>
    <property type="match status" value="1"/>
</dbReference>
<dbReference type="PANTHER" id="PTHR47723:SF22">
    <property type="entry name" value="RNASE H TYPE-1 DOMAIN-CONTAINING PROTEIN"/>
    <property type="match status" value="1"/>
</dbReference>
<reference evidence="2" key="1">
    <citation type="journal article" date="2023" name="Plant J.">
        <title>Genome sequences and population genomics provide insights into the demographic history, inbreeding, and mutation load of two 'living fossil' tree species of Dipteronia.</title>
        <authorList>
            <person name="Feng Y."/>
            <person name="Comes H.P."/>
            <person name="Chen J."/>
            <person name="Zhu S."/>
            <person name="Lu R."/>
            <person name="Zhang X."/>
            <person name="Li P."/>
            <person name="Qiu J."/>
            <person name="Olsen K.M."/>
            <person name="Qiu Y."/>
        </authorList>
    </citation>
    <scope>NUCLEOTIDE SEQUENCE</scope>
    <source>
        <strain evidence="2">NBL</strain>
    </source>
</reference>
<accession>A0AAE0B5B8</accession>
<evidence type="ECO:0000259" key="1">
    <source>
        <dbReference type="Pfam" id="PF13456"/>
    </source>
</evidence>
<dbReference type="InterPro" id="IPR012337">
    <property type="entry name" value="RNaseH-like_sf"/>
</dbReference>
<dbReference type="InterPro" id="IPR044730">
    <property type="entry name" value="RNase_H-like_dom_plant"/>
</dbReference>
<dbReference type="InterPro" id="IPR036397">
    <property type="entry name" value="RNaseH_sf"/>
</dbReference>
<comment type="caution">
    <text evidence="2">The sequence shown here is derived from an EMBL/GenBank/DDBJ whole genome shotgun (WGS) entry which is preliminary data.</text>
</comment>
<dbReference type="Proteomes" id="UP001281410">
    <property type="component" value="Unassembled WGS sequence"/>
</dbReference>
<protein>
    <recommendedName>
        <fullName evidence="1">RNase H type-1 domain-containing protein</fullName>
    </recommendedName>
</protein>